<evidence type="ECO:0000256" key="2">
    <source>
        <dbReference type="SAM" id="Phobius"/>
    </source>
</evidence>
<feature type="region of interest" description="Disordered" evidence="1">
    <location>
        <begin position="531"/>
        <end position="558"/>
    </location>
</feature>
<feature type="transmembrane region" description="Helical" evidence="2">
    <location>
        <begin position="137"/>
        <end position="159"/>
    </location>
</feature>
<accession>A0ABQ5SJA2</accession>
<reference evidence="3 4" key="1">
    <citation type="journal article" date="2023" name="IScience">
        <title>Expanded male sex-determining region conserved during the evolution of homothallism in the green alga Volvox.</title>
        <authorList>
            <person name="Yamamoto K."/>
            <person name="Matsuzaki R."/>
            <person name="Mahakham W."/>
            <person name="Heman W."/>
            <person name="Sekimoto H."/>
            <person name="Kawachi M."/>
            <person name="Minakuchi Y."/>
            <person name="Toyoda A."/>
            <person name="Nozaki H."/>
        </authorList>
    </citation>
    <scope>NUCLEOTIDE SEQUENCE [LARGE SCALE GENOMIC DNA]</scope>
    <source>
        <strain evidence="3 4">NIES-4468</strain>
    </source>
</reference>
<feature type="region of interest" description="Disordered" evidence="1">
    <location>
        <begin position="716"/>
        <end position="749"/>
    </location>
</feature>
<sequence length="1392" mass="144752">MATGVASSNAFALNGIHNQPHTDPHISIGTAPEASSQASPSPSAGVVTEGAFPWPAIEVNPDVPEVPEIPEDAVIIVEHPDGSADVGIDTSKLPKIPVARNARQARLVHDAESAASEALRQEQAQIFRATVLRKRRIVFMAILVADGLFFGATLLYQLLTGGLNGMRRKGLTLKSESGWQWWLDPKSLTLEEMALSLIVDLIGLAAGLQDKTYMLGLFMILQAIATVLISLRGFSLFLLMRLAELVAAAMLRSAVFRYLKLVLPEGDFAQLESMFIGFWSYVTTMTGFCAILCGRDNGVPTLIPTTTPPGHIHTVDMSASGVTTARQQHPPGGASRTGRTGSSSPLEPTAAAAGRTTTGVGRRITSPAEAELQTWPAAVRSPDIGAAGVGFVHAGSVPGDVRGNTGVGGGSDPSEVVASASSPELSTLTAQQLRQLHRQILLTLYRQRLRQFQMGRQNSQQLQQQQQQPPPAALTQLGSDPEARRGPGQQPEGHTLQSRAAILNGQDQLRTQIQLLHQQLTNLLQRQPRIQQPVQRPQPPQQQQQVDVSASNTPSAGQQLQQEANVAMGTMTLNTISAGLDISPQAPGGISGDAAVPRTASGSRWAQDQHSQQQLQLLQPQTAAGAEGSAQEPVQPSAQAAAQGGAEDVVVVGLAAAAPTAPEPALVVAAVTTAAASVSGSTRRVSTWRNTPQSPWGRAVAQLHDLHRALFRRTIFPPSPRPTQTPTLAPLVQSGSPTASQEGMESRQADGLTSAGVTTRTGLAASVSPAPAFDSQLSTPLRHLRPHPGAPHEVVLGGVSYSGVRNNPVYSSEEIPPASPIAGAAERPAFGSSSDVSTAPLAQGSVPSSQPLEEVASPAKMPPDVTWGGGGPRPVGVGADAPSASASASVTALPALPVGAVALPYSHSPVHPTSSAMSSSTQPQSQSQSPSPLERREIQQRVQRLLRQNEMLLSGELQPRQGAAGAGEAGSCFKGCTRDSNEHRKGLADAAAKLAGLQTAIRETQMLMQQLNRAPLSPRPDAPATDTVSPSQQRFPERPVSQGPQQQQQQQCQVVQREVRGAVMTAAAESRPVAGDVWGGVAEVARAAAAAFNHVAARPPKGGTPSSAAAQAPSSSSASGVSTLHLPSPHSAVAVGSANPGLDSALAAAPTSMTTSTSNCACSVGEAVGKASGKAVGVAEVHQLSAAALREEISGDVGGDVGGGGGDDKRGVSSRRSLLQIASHPITIQVQHPRAAAADEWVAGRMAAWMQRAEVEAEKGPLGVAWGPGREEKTAAGVGVGGSVNTMGSVGWSTTAPTRSSLGCITPAQSLQHQHQHQQHVQMQDVSAPHVVRQYPVVGTCRPAAAASERYGAGHAGDCSTFRFPSLPGTELSSAGCLRSMSLLEQLSPDRR</sequence>
<evidence type="ECO:0000313" key="4">
    <source>
        <dbReference type="Proteomes" id="UP001165090"/>
    </source>
</evidence>
<gene>
    <name evidence="3" type="ORF">VaNZ11_014822</name>
</gene>
<proteinExistence type="predicted"/>
<feature type="region of interest" description="Disordered" evidence="1">
    <location>
        <begin position="1098"/>
        <end position="1125"/>
    </location>
</feature>
<feature type="compositionally biased region" description="Low complexity" evidence="1">
    <location>
        <begin position="460"/>
        <end position="477"/>
    </location>
</feature>
<feature type="region of interest" description="Disordered" evidence="1">
    <location>
        <begin position="14"/>
        <end position="47"/>
    </location>
</feature>
<feature type="transmembrane region" description="Helical" evidence="2">
    <location>
        <begin position="188"/>
        <end position="208"/>
    </location>
</feature>
<comment type="caution">
    <text evidence="3">The sequence shown here is derived from an EMBL/GenBank/DDBJ whole genome shotgun (WGS) entry which is preliminary data.</text>
</comment>
<feature type="compositionally biased region" description="Polar residues" evidence="1">
    <location>
        <begin position="724"/>
        <end position="743"/>
    </location>
</feature>
<feature type="compositionally biased region" description="Low complexity" evidence="1">
    <location>
        <begin position="531"/>
        <end position="545"/>
    </location>
</feature>
<name>A0ABQ5SJA2_9CHLO</name>
<keyword evidence="4" id="KW-1185">Reference proteome</keyword>
<feature type="region of interest" description="Disordered" evidence="1">
    <location>
        <begin position="1014"/>
        <end position="1053"/>
    </location>
</feature>
<feature type="compositionally biased region" description="Low complexity" evidence="1">
    <location>
        <begin position="332"/>
        <end position="361"/>
    </location>
</feature>
<dbReference type="EMBL" id="BSDZ01000089">
    <property type="protein sequence ID" value="GLI70053.1"/>
    <property type="molecule type" value="Genomic_DNA"/>
</dbReference>
<evidence type="ECO:0000313" key="3">
    <source>
        <dbReference type="EMBL" id="GLI70053.1"/>
    </source>
</evidence>
<feature type="compositionally biased region" description="Low complexity" evidence="1">
    <location>
        <begin position="31"/>
        <end position="44"/>
    </location>
</feature>
<feature type="compositionally biased region" description="Polar residues" evidence="1">
    <location>
        <begin position="546"/>
        <end position="558"/>
    </location>
</feature>
<protein>
    <submittedName>
        <fullName evidence="3">Uncharacterized protein</fullName>
    </submittedName>
</protein>
<keyword evidence="2" id="KW-1133">Transmembrane helix</keyword>
<feature type="transmembrane region" description="Helical" evidence="2">
    <location>
        <begin position="215"/>
        <end position="239"/>
    </location>
</feature>
<organism evidence="3 4">
    <name type="scientific">Volvox africanus</name>
    <dbReference type="NCBI Taxonomy" id="51714"/>
    <lineage>
        <taxon>Eukaryota</taxon>
        <taxon>Viridiplantae</taxon>
        <taxon>Chlorophyta</taxon>
        <taxon>core chlorophytes</taxon>
        <taxon>Chlorophyceae</taxon>
        <taxon>CS clade</taxon>
        <taxon>Chlamydomonadales</taxon>
        <taxon>Volvocaceae</taxon>
        <taxon>Volvox</taxon>
    </lineage>
</organism>
<feature type="region of interest" description="Disordered" evidence="1">
    <location>
        <begin position="812"/>
        <end position="882"/>
    </location>
</feature>
<feature type="region of interest" description="Disordered" evidence="1">
    <location>
        <begin position="322"/>
        <end position="361"/>
    </location>
</feature>
<feature type="compositionally biased region" description="Low complexity" evidence="1">
    <location>
        <begin position="629"/>
        <end position="641"/>
    </location>
</feature>
<feature type="region of interest" description="Disordered" evidence="1">
    <location>
        <begin position="455"/>
        <end position="495"/>
    </location>
</feature>
<feature type="compositionally biased region" description="Low complexity" evidence="1">
    <location>
        <begin position="912"/>
        <end position="932"/>
    </location>
</feature>
<feature type="compositionally biased region" description="Low complexity" evidence="1">
    <location>
        <begin position="608"/>
        <end position="621"/>
    </location>
</feature>
<feature type="compositionally biased region" description="Low complexity" evidence="1">
    <location>
        <begin position="1105"/>
        <end position="1119"/>
    </location>
</feature>
<keyword evidence="2" id="KW-0472">Membrane</keyword>
<feature type="region of interest" description="Disordered" evidence="1">
    <location>
        <begin position="909"/>
        <end position="937"/>
    </location>
</feature>
<dbReference type="Proteomes" id="UP001165090">
    <property type="component" value="Unassembled WGS sequence"/>
</dbReference>
<feature type="region of interest" description="Disordered" evidence="1">
    <location>
        <begin position="402"/>
        <end position="423"/>
    </location>
</feature>
<feature type="region of interest" description="Disordered" evidence="1">
    <location>
        <begin position="584"/>
        <end position="641"/>
    </location>
</feature>
<evidence type="ECO:0000256" key="1">
    <source>
        <dbReference type="SAM" id="MobiDB-lite"/>
    </source>
</evidence>
<keyword evidence="2" id="KW-0812">Transmembrane</keyword>